<proteinExistence type="predicted"/>
<evidence type="ECO:0000313" key="1">
    <source>
        <dbReference type="EMBL" id="TYP75705.1"/>
    </source>
</evidence>
<organism evidence="1 2">
    <name type="scientific">Paenibacillus methanolicus</name>
    <dbReference type="NCBI Taxonomy" id="582686"/>
    <lineage>
        <taxon>Bacteria</taxon>
        <taxon>Bacillati</taxon>
        <taxon>Bacillota</taxon>
        <taxon>Bacilli</taxon>
        <taxon>Bacillales</taxon>
        <taxon>Paenibacillaceae</taxon>
        <taxon>Paenibacillus</taxon>
    </lineage>
</organism>
<dbReference type="AlphaFoldDB" id="A0A5S5C8H8"/>
<dbReference type="RefSeq" id="WP_148929618.1">
    <property type="nucleotide sequence ID" value="NZ_VNHS01000004.1"/>
</dbReference>
<accession>A0A5S5C8H8</accession>
<comment type="caution">
    <text evidence="1">The sequence shown here is derived from an EMBL/GenBank/DDBJ whole genome shotgun (WGS) entry which is preliminary data.</text>
</comment>
<keyword evidence="2" id="KW-1185">Reference proteome</keyword>
<evidence type="ECO:0000313" key="2">
    <source>
        <dbReference type="Proteomes" id="UP000323257"/>
    </source>
</evidence>
<dbReference type="EMBL" id="VNHS01000004">
    <property type="protein sequence ID" value="TYP75705.1"/>
    <property type="molecule type" value="Genomic_DNA"/>
</dbReference>
<reference evidence="1 2" key="1">
    <citation type="submission" date="2019-07" db="EMBL/GenBank/DDBJ databases">
        <title>Genomic Encyclopedia of Type Strains, Phase III (KMG-III): the genomes of soil and plant-associated and newly described type strains.</title>
        <authorList>
            <person name="Whitman W."/>
        </authorList>
    </citation>
    <scope>NUCLEOTIDE SEQUENCE [LARGE SCALE GENOMIC DNA]</scope>
    <source>
        <strain evidence="1 2">BL24</strain>
    </source>
</reference>
<dbReference type="OrthoDB" id="2381664at2"/>
<gene>
    <name evidence="1" type="ORF">BCM02_104386</name>
</gene>
<sequence length="126" mass="12995">MTKSYVDQKIAALTGNGGSNSSNEESAPEAVSSVFEVVNVPVGKRIVAKTSAEFVVRAGKAIVVSSDANGVSELTDGGELKPGAAVKNDHLLLAARSGRGIQHSPEQKSGAIVVMARGAYELQEQT</sequence>
<dbReference type="Proteomes" id="UP000323257">
    <property type="component" value="Unassembled WGS sequence"/>
</dbReference>
<name>A0A5S5C8H8_9BACL</name>
<protein>
    <submittedName>
        <fullName evidence="1">Uncharacterized protein</fullName>
    </submittedName>
</protein>